<reference evidence="3 4" key="1">
    <citation type="journal article" date="2009" name="Stand. Genomic Sci.">
        <title>Complete genome sequence of Actinosynnema mirum type strain (101).</title>
        <authorList>
            <person name="Land M."/>
            <person name="Lapidus A."/>
            <person name="Mayilraj S."/>
            <person name="Chen F."/>
            <person name="Copeland A."/>
            <person name="Del Rio T.G."/>
            <person name="Nolan M."/>
            <person name="Lucas S."/>
            <person name="Tice H."/>
            <person name="Cheng J.F."/>
            <person name="Chertkov O."/>
            <person name="Bruce D."/>
            <person name="Goodwin L."/>
            <person name="Pitluck S."/>
            <person name="Rohde M."/>
            <person name="Goker M."/>
            <person name="Pati A."/>
            <person name="Ivanova N."/>
            <person name="Mavromatis K."/>
            <person name="Chen A."/>
            <person name="Palaniappan K."/>
            <person name="Hauser L."/>
            <person name="Chang Y.J."/>
            <person name="Jeffries C.C."/>
            <person name="Brettin T."/>
            <person name="Detter J.C."/>
            <person name="Han C."/>
            <person name="Chain P."/>
            <person name="Tindall B.J."/>
            <person name="Bristow J."/>
            <person name="Eisen J.A."/>
            <person name="Markowitz V."/>
            <person name="Hugenholtz P."/>
            <person name="Kyrpides N.C."/>
            <person name="Klenk H.P."/>
        </authorList>
    </citation>
    <scope>NUCLEOTIDE SEQUENCE [LARGE SCALE GENOMIC DNA]</scope>
    <source>
        <strain evidence="4">ATCC 29888 / DSM 43827 / JCM 3225 / NBRC 14064 / NCIMB 13271 / NRRL B-12336 / IMRU 3971 / 101</strain>
    </source>
</reference>
<name>C6WFC5_ACTMD</name>
<feature type="chain" id="PRO_5039156233" description="DUF305 domain-containing protein" evidence="2">
    <location>
        <begin position="21"/>
        <end position="227"/>
    </location>
</feature>
<evidence type="ECO:0000313" key="3">
    <source>
        <dbReference type="EMBL" id="ACU34257.1"/>
    </source>
</evidence>
<dbReference type="PROSITE" id="PS51257">
    <property type="entry name" value="PROKAR_LIPOPROTEIN"/>
    <property type="match status" value="1"/>
</dbReference>
<evidence type="ECO:0000256" key="2">
    <source>
        <dbReference type="SAM" id="SignalP"/>
    </source>
</evidence>
<accession>C6WFC5</accession>
<dbReference type="EMBL" id="CP001630">
    <property type="protein sequence ID" value="ACU34257.1"/>
    <property type="molecule type" value="Genomic_DNA"/>
</dbReference>
<evidence type="ECO:0000256" key="1">
    <source>
        <dbReference type="SAM" id="MobiDB-lite"/>
    </source>
</evidence>
<dbReference type="Proteomes" id="UP000002213">
    <property type="component" value="Chromosome"/>
</dbReference>
<evidence type="ECO:0000313" key="4">
    <source>
        <dbReference type="Proteomes" id="UP000002213"/>
    </source>
</evidence>
<protein>
    <recommendedName>
        <fullName evidence="5">DUF305 domain-containing protein</fullName>
    </recommendedName>
</protein>
<dbReference type="KEGG" id="ami:Amir_0288"/>
<feature type="signal peptide" evidence="2">
    <location>
        <begin position="1"/>
        <end position="20"/>
    </location>
</feature>
<evidence type="ECO:0008006" key="5">
    <source>
        <dbReference type="Google" id="ProtNLM"/>
    </source>
</evidence>
<organism evidence="3 4">
    <name type="scientific">Actinosynnema mirum (strain ATCC 29888 / DSM 43827 / JCM 3225 / NBRC 14064 / NCIMB 13271 / NRRL B-12336 / IMRU 3971 / 101)</name>
    <dbReference type="NCBI Taxonomy" id="446462"/>
    <lineage>
        <taxon>Bacteria</taxon>
        <taxon>Bacillati</taxon>
        <taxon>Actinomycetota</taxon>
        <taxon>Actinomycetes</taxon>
        <taxon>Pseudonocardiales</taxon>
        <taxon>Pseudonocardiaceae</taxon>
        <taxon>Actinosynnema</taxon>
    </lineage>
</organism>
<dbReference type="HOGENOM" id="CLU_1217705_0_0_11"/>
<keyword evidence="4" id="KW-1185">Reference proteome</keyword>
<feature type="compositionally biased region" description="Low complexity" evidence="1">
    <location>
        <begin position="28"/>
        <end position="60"/>
    </location>
</feature>
<dbReference type="STRING" id="446462.Amir_0288"/>
<proteinExistence type="predicted"/>
<gene>
    <name evidence="3" type="ordered locus">Amir_0288</name>
</gene>
<feature type="region of interest" description="Disordered" evidence="1">
    <location>
        <begin position="28"/>
        <end position="64"/>
    </location>
</feature>
<dbReference type="AlphaFoldDB" id="C6WFC5"/>
<keyword evidence="2" id="KW-0732">Signal</keyword>
<sequence length="227" mass="22496">MKFRVSLVGAALASAAVLSACSSGTAGTASPAGDAPATSSSASPAPSGSASAVPTSASAKAGGGDNAKAVSWAGELCATFTGMVDRSLVMLEDVSSEMEKGNLDGYRSAVLDYLAGTGTAMSGSLKRLNELGAPTASSAALHAEMVKFLEGVGAESGAAAKKMRGLAVTDPAFVEQMGALDQGQGGSDVLLKHLENAEKDPELDLAFATAESCQEMESKLGQMPGSG</sequence>
<dbReference type="RefSeq" id="WP_012782920.1">
    <property type="nucleotide sequence ID" value="NC_013093.1"/>
</dbReference>